<dbReference type="PANTHER" id="PTHR43568">
    <property type="entry name" value="P PROTEIN"/>
    <property type="match status" value="1"/>
</dbReference>
<feature type="transmembrane region" description="Helical" evidence="6">
    <location>
        <begin position="42"/>
        <end position="59"/>
    </location>
</feature>
<dbReference type="Proteomes" id="UP000030746">
    <property type="component" value="Unassembled WGS sequence"/>
</dbReference>
<dbReference type="GeneID" id="20244411"/>
<organism evidence="8 9">
    <name type="scientific">Lottia gigantea</name>
    <name type="common">Giant owl limpet</name>
    <dbReference type="NCBI Taxonomy" id="225164"/>
    <lineage>
        <taxon>Eukaryota</taxon>
        <taxon>Metazoa</taxon>
        <taxon>Spiralia</taxon>
        <taxon>Lophotrochozoa</taxon>
        <taxon>Mollusca</taxon>
        <taxon>Gastropoda</taxon>
        <taxon>Patellogastropoda</taxon>
        <taxon>Lottioidea</taxon>
        <taxon>Lottiidae</taxon>
        <taxon>Lottia</taxon>
    </lineage>
</organism>
<feature type="transmembrane region" description="Helical" evidence="6">
    <location>
        <begin position="401"/>
        <end position="419"/>
    </location>
</feature>
<feature type="transmembrane region" description="Helical" evidence="6">
    <location>
        <begin position="492"/>
        <end position="515"/>
    </location>
</feature>
<dbReference type="STRING" id="225164.V4AED4"/>
<dbReference type="OMA" id="WRHLSDE"/>
<evidence type="ECO:0000259" key="7">
    <source>
        <dbReference type="Pfam" id="PF03600"/>
    </source>
</evidence>
<gene>
    <name evidence="8" type="ORF">LOTGIDRAFT_180671</name>
</gene>
<accession>V4AED4</accession>
<dbReference type="GO" id="GO:0016020">
    <property type="term" value="C:membrane"/>
    <property type="evidence" value="ECO:0007669"/>
    <property type="project" value="UniProtKB-SubCell"/>
</dbReference>
<feature type="transmembrane region" description="Helical" evidence="6">
    <location>
        <begin position="301"/>
        <end position="323"/>
    </location>
</feature>
<evidence type="ECO:0000256" key="4">
    <source>
        <dbReference type="ARBA" id="ARBA00022989"/>
    </source>
</evidence>
<evidence type="ECO:0000256" key="6">
    <source>
        <dbReference type="SAM" id="Phobius"/>
    </source>
</evidence>
<dbReference type="EMBL" id="KB201664">
    <property type="protein sequence ID" value="ESO95247.1"/>
    <property type="molecule type" value="Genomic_DNA"/>
</dbReference>
<reference evidence="8 9" key="1">
    <citation type="journal article" date="2013" name="Nature">
        <title>Insights into bilaterian evolution from three spiralian genomes.</title>
        <authorList>
            <person name="Simakov O."/>
            <person name="Marletaz F."/>
            <person name="Cho S.J."/>
            <person name="Edsinger-Gonzales E."/>
            <person name="Havlak P."/>
            <person name="Hellsten U."/>
            <person name="Kuo D.H."/>
            <person name="Larsson T."/>
            <person name="Lv J."/>
            <person name="Arendt D."/>
            <person name="Savage R."/>
            <person name="Osoegawa K."/>
            <person name="de Jong P."/>
            <person name="Grimwood J."/>
            <person name="Chapman J.A."/>
            <person name="Shapiro H."/>
            <person name="Aerts A."/>
            <person name="Otillar R.P."/>
            <person name="Terry A.Y."/>
            <person name="Boore J.L."/>
            <person name="Grigoriev I.V."/>
            <person name="Lindberg D.R."/>
            <person name="Seaver E.C."/>
            <person name="Weisblat D.A."/>
            <person name="Putnam N.H."/>
            <person name="Rokhsar D.S."/>
        </authorList>
    </citation>
    <scope>NUCLEOTIDE SEQUENCE [LARGE SCALE GENOMIC DNA]</scope>
</reference>
<name>V4AED4_LOTGI</name>
<dbReference type="OrthoDB" id="442352at2759"/>
<feature type="transmembrane region" description="Helical" evidence="6">
    <location>
        <begin position="65"/>
        <end position="82"/>
    </location>
</feature>
<dbReference type="HOGENOM" id="CLU_011920_2_0_1"/>
<keyword evidence="3 6" id="KW-0812">Transmembrane</keyword>
<feature type="transmembrane region" description="Helical" evidence="6">
    <location>
        <begin position="360"/>
        <end position="381"/>
    </location>
</feature>
<evidence type="ECO:0000256" key="5">
    <source>
        <dbReference type="ARBA" id="ARBA00023136"/>
    </source>
</evidence>
<evidence type="ECO:0000256" key="1">
    <source>
        <dbReference type="ARBA" id="ARBA00004141"/>
    </source>
</evidence>
<dbReference type="InterPro" id="IPR051475">
    <property type="entry name" value="Diverse_Ion_Transporter"/>
</dbReference>
<comment type="subcellular location">
    <subcellularLocation>
        <location evidence="1">Membrane</location>
        <topology evidence="1">Multi-pass membrane protein</topology>
    </subcellularLocation>
</comment>
<evidence type="ECO:0000256" key="2">
    <source>
        <dbReference type="ARBA" id="ARBA00022448"/>
    </source>
</evidence>
<evidence type="ECO:0000256" key="3">
    <source>
        <dbReference type="ARBA" id="ARBA00022692"/>
    </source>
</evidence>
<keyword evidence="2" id="KW-0813">Transport</keyword>
<dbReference type="PANTHER" id="PTHR43568:SF1">
    <property type="entry name" value="P PROTEIN"/>
    <property type="match status" value="1"/>
</dbReference>
<dbReference type="GO" id="GO:0055085">
    <property type="term" value="P:transmembrane transport"/>
    <property type="evidence" value="ECO:0007669"/>
    <property type="project" value="InterPro"/>
</dbReference>
<proteinExistence type="predicted"/>
<feature type="transmembrane region" description="Helical" evidence="6">
    <location>
        <begin position="194"/>
        <end position="216"/>
    </location>
</feature>
<keyword evidence="5 6" id="KW-0472">Membrane</keyword>
<evidence type="ECO:0000313" key="8">
    <source>
        <dbReference type="EMBL" id="ESO95247.1"/>
    </source>
</evidence>
<dbReference type="CDD" id="cd01116">
    <property type="entry name" value="P_permease"/>
    <property type="match status" value="1"/>
</dbReference>
<dbReference type="CTD" id="20244411"/>
<protein>
    <recommendedName>
        <fullName evidence="7">Citrate transporter-like domain-containing protein</fullName>
    </recommendedName>
</protein>
<feature type="transmembrane region" description="Helical" evidence="6">
    <location>
        <begin position="94"/>
        <end position="114"/>
    </location>
</feature>
<dbReference type="InterPro" id="IPR004680">
    <property type="entry name" value="Cit_transptr-like_dom"/>
</dbReference>
<dbReference type="RefSeq" id="XP_009054063.1">
    <property type="nucleotide sequence ID" value="XM_009055815.1"/>
</dbReference>
<feature type="domain" description="Citrate transporter-like" evidence="7">
    <location>
        <begin position="54"/>
        <end position="125"/>
    </location>
</feature>
<dbReference type="AlphaFoldDB" id="V4AED4"/>
<dbReference type="Pfam" id="PF03600">
    <property type="entry name" value="CitMHS"/>
    <property type="match status" value="2"/>
</dbReference>
<feature type="transmembrane region" description="Helical" evidence="6">
    <location>
        <begin position="329"/>
        <end position="348"/>
    </location>
</feature>
<evidence type="ECO:0000313" key="9">
    <source>
        <dbReference type="Proteomes" id="UP000030746"/>
    </source>
</evidence>
<keyword evidence="9" id="KW-1185">Reference proteome</keyword>
<keyword evidence="4 6" id="KW-1133">Transmembrane helix</keyword>
<sequence>MSMTENLINHQIHCNLSLTTDYDKPVPIEYSYLPIGQQAHNGVYYAAAILLTVYILIIFELVHRTVAALIGSFAAIAVLSALNERPTTDTIISWIDMETMMLLFGMMILVAIFAETGFFDYSALKTKITLLLYSLIASVSDPDSFRLCEVLNLDPKQILIAEVLFSNIGGTATAIGDPPNVIIVGALSSQGISFSVFTVHAFLGILFIIVGAYGLLRFYYRNAENLKNPESPEVREILRHEIGLWKKAASRISVVTREESVMRVLFLQKSVELENELNRELHRQRTFDAMMRKEYKITDPWLLVKSGIVLSTVILVLFIHSFVPSIHVGIGWTAVTGAVWLIVIANIADIDNILHKVEWSTLLFFSALFVLMEALAELGLIQEIGNLVSQIIESVEPDSRTIAAVSIIIWISAIASSFIDNIPYTTAMVPVLVNISENPELDLPILPLVMALAFGACLGGNGTLIGASANVVCTGIAEQHGYGITFAEFFKVGFPMMLVTTLLAHVYLIVCHVLIEWNSVNL</sequence>
<dbReference type="KEGG" id="lgi:LOTGIDRAFT_180671"/>
<feature type="domain" description="Citrate transporter-like" evidence="7">
    <location>
        <begin position="145"/>
        <end position="437"/>
    </location>
</feature>